<dbReference type="PROSITE" id="PS00010">
    <property type="entry name" value="ASX_HYDROXYL"/>
    <property type="match status" value="3"/>
</dbReference>
<dbReference type="GO" id="GO:0048513">
    <property type="term" value="P:animal organ development"/>
    <property type="evidence" value="ECO:0007669"/>
    <property type="project" value="UniProtKB-ARBA"/>
</dbReference>
<dbReference type="FunFam" id="2.10.25.10:FF:000038">
    <property type="entry name" value="Fibrillin 2"/>
    <property type="match status" value="2"/>
</dbReference>
<feature type="domain" description="EGF-like" evidence="12">
    <location>
        <begin position="218"/>
        <end position="256"/>
    </location>
</feature>
<dbReference type="CDD" id="cd00054">
    <property type="entry name" value="EGF_CA"/>
    <property type="match status" value="2"/>
</dbReference>
<evidence type="ECO:0000256" key="7">
    <source>
        <dbReference type="ARBA" id="ARBA00022989"/>
    </source>
</evidence>
<dbReference type="InterPro" id="IPR009030">
    <property type="entry name" value="Growth_fac_rcpt_cys_sf"/>
</dbReference>
<sequence length="354" mass="38615">MVAYYPGIYSSQATLGDLTPGTQYTVTVFVSPSYSAADSINYTTATVSTSGPNVSVLSVGYHDITIAYDDISGANQYNIVYQHGNYTKTVLTSSTSYTLSCLLENTQYNITVYVVYEAAVENPGTSIHITTKSVVSNDTKANCALVCHSNATCKTEANRYLCTCKDGFLGNGRCCSDIDECILKTDSCHDNRLCENTIGGFVCSCDVGFVGYEPNCDDIDECISNIDNCHINAQCNNTIGSFICFCNQGFKGDGFDCTAVDQCFMETHDCDVNAKCNNLIGNFTCSCTAGYEGNGKTCSKLYLHEFSQNFASNALSDEMLKMKLKENLLEAFQHENNNVRKVIIQTVEPNSTVR</sequence>
<dbReference type="Pfam" id="PF12947">
    <property type="entry name" value="EGF_3"/>
    <property type="match status" value="2"/>
</dbReference>
<dbReference type="InterPro" id="IPR051586">
    <property type="entry name" value="PKC-binding_NELL"/>
</dbReference>
<dbReference type="EMBL" id="LR786623">
    <property type="protein sequence ID" value="CAB3262256.1"/>
    <property type="molecule type" value="mRNA"/>
</dbReference>
<evidence type="ECO:0000259" key="13">
    <source>
        <dbReference type="PROSITE" id="PS50853"/>
    </source>
</evidence>
<keyword evidence="6" id="KW-0106">Calcium</keyword>
<dbReference type="PANTHER" id="PTHR24042">
    <property type="entry name" value="NEL HOMOLOG"/>
    <property type="match status" value="1"/>
</dbReference>
<dbReference type="Gene3D" id="2.60.40.10">
    <property type="entry name" value="Immunoglobulins"/>
    <property type="match status" value="1"/>
</dbReference>
<keyword evidence="8" id="KW-0472">Membrane</keyword>
<proteinExistence type="evidence at transcript level"/>
<dbReference type="InterPro" id="IPR000152">
    <property type="entry name" value="EGF-type_Asp/Asn_hydroxyl_site"/>
</dbReference>
<evidence type="ECO:0000313" key="14">
    <source>
        <dbReference type="EMBL" id="CAB3262256.1"/>
    </source>
</evidence>
<dbReference type="InterPro" id="IPR000742">
    <property type="entry name" value="EGF"/>
</dbReference>
<dbReference type="GO" id="GO:0008201">
    <property type="term" value="F:heparin binding"/>
    <property type="evidence" value="ECO:0007669"/>
    <property type="project" value="TreeGrafter"/>
</dbReference>
<evidence type="ECO:0000256" key="1">
    <source>
        <dbReference type="ARBA" id="ARBA00004479"/>
    </source>
</evidence>
<keyword evidence="5" id="KW-0677">Repeat</keyword>
<dbReference type="PANTHER" id="PTHR24042:SF5">
    <property type="entry name" value="EGF-LIKE CALCIUM-BINDING DOMAIN-CONTAINING PROTEIN"/>
    <property type="match status" value="1"/>
</dbReference>
<dbReference type="InterPro" id="IPR003961">
    <property type="entry name" value="FN3_dom"/>
</dbReference>
<keyword evidence="7" id="KW-1133">Transmembrane helix</keyword>
<dbReference type="SUPFAM" id="SSF49265">
    <property type="entry name" value="Fibronectin type III"/>
    <property type="match status" value="1"/>
</dbReference>
<feature type="domain" description="EGF-like" evidence="12">
    <location>
        <begin position="177"/>
        <end position="217"/>
    </location>
</feature>
<organism evidence="14">
    <name type="scientific">Phallusia mammillata</name>
    <dbReference type="NCBI Taxonomy" id="59560"/>
    <lineage>
        <taxon>Eukaryota</taxon>
        <taxon>Metazoa</taxon>
        <taxon>Chordata</taxon>
        <taxon>Tunicata</taxon>
        <taxon>Ascidiacea</taxon>
        <taxon>Phlebobranchia</taxon>
        <taxon>Ascidiidae</taxon>
        <taxon>Phallusia</taxon>
    </lineage>
</organism>
<evidence type="ECO:0000259" key="12">
    <source>
        <dbReference type="PROSITE" id="PS50026"/>
    </source>
</evidence>
<keyword evidence="9" id="KW-1015">Disulfide bond</keyword>
<keyword evidence="4" id="KW-0732">Signal</keyword>
<dbReference type="GO" id="GO:0005509">
    <property type="term" value="F:calcium ion binding"/>
    <property type="evidence" value="ECO:0007669"/>
    <property type="project" value="InterPro"/>
</dbReference>
<protein>
    <submittedName>
        <fullName evidence="14">Uncharacterized protein LOC100179077</fullName>
    </submittedName>
</protein>
<dbReference type="FunFam" id="2.10.25.10:FF:000202">
    <property type="entry name" value="Multiple epidermal growth factor-like domains 8"/>
    <property type="match status" value="1"/>
</dbReference>
<evidence type="ECO:0000256" key="9">
    <source>
        <dbReference type="ARBA" id="ARBA00023157"/>
    </source>
</evidence>
<dbReference type="GO" id="GO:0048731">
    <property type="term" value="P:system development"/>
    <property type="evidence" value="ECO:0007669"/>
    <property type="project" value="UniProtKB-ARBA"/>
</dbReference>
<dbReference type="InterPro" id="IPR036116">
    <property type="entry name" value="FN3_sf"/>
</dbReference>
<feature type="domain" description="EGF-like" evidence="12">
    <location>
        <begin position="259"/>
        <end position="299"/>
    </location>
</feature>
<dbReference type="SUPFAM" id="SSF57184">
    <property type="entry name" value="Growth factor receptor domain"/>
    <property type="match status" value="2"/>
</dbReference>
<dbReference type="PROSITE" id="PS01187">
    <property type="entry name" value="EGF_CA"/>
    <property type="match status" value="1"/>
</dbReference>
<dbReference type="AlphaFoldDB" id="A0A6F9DHV1"/>
<evidence type="ECO:0000256" key="5">
    <source>
        <dbReference type="ARBA" id="ARBA00022737"/>
    </source>
</evidence>
<dbReference type="Gene3D" id="2.10.25.10">
    <property type="entry name" value="Laminin"/>
    <property type="match status" value="4"/>
</dbReference>
<dbReference type="InterPro" id="IPR049883">
    <property type="entry name" value="NOTCH1_EGF-like"/>
</dbReference>
<keyword evidence="2 11" id="KW-0245">EGF-like domain</keyword>
<evidence type="ECO:0000256" key="6">
    <source>
        <dbReference type="ARBA" id="ARBA00022837"/>
    </source>
</evidence>
<keyword evidence="3" id="KW-0812">Transmembrane</keyword>
<dbReference type="SMART" id="SM00181">
    <property type="entry name" value="EGF"/>
    <property type="match status" value="4"/>
</dbReference>
<evidence type="ECO:0000256" key="11">
    <source>
        <dbReference type="PROSITE-ProRule" id="PRU00076"/>
    </source>
</evidence>
<dbReference type="Pfam" id="PF12661">
    <property type="entry name" value="hEGF"/>
    <property type="match status" value="1"/>
</dbReference>
<evidence type="ECO:0000256" key="10">
    <source>
        <dbReference type="ARBA" id="ARBA00023180"/>
    </source>
</evidence>
<dbReference type="GO" id="GO:0016020">
    <property type="term" value="C:membrane"/>
    <property type="evidence" value="ECO:0007669"/>
    <property type="project" value="UniProtKB-SubCell"/>
</dbReference>
<feature type="domain" description="Fibronectin type-III" evidence="13">
    <location>
        <begin position="48"/>
        <end position="134"/>
    </location>
</feature>
<dbReference type="CDD" id="cd00063">
    <property type="entry name" value="FN3"/>
    <property type="match status" value="1"/>
</dbReference>
<dbReference type="InterPro" id="IPR013783">
    <property type="entry name" value="Ig-like_fold"/>
</dbReference>
<dbReference type="PROSITE" id="PS50853">
    <property type="entry name" value="FN3"/>
    <property type="match status" value="1"/>
</dbReference>
<dbReference type="InterPro" id="IPR018097">
    <property type="entry name" value="EGF_Ca-bd_CS"/>
</dbReference>
<dbReference type="GO" id="GO:0005615">
    <property type="term" value="C:extracellular space"/>
    <property type="evidence" value="ECO:0007669"/>
    <property type="project" value="TreeGrafter"/>
</dbReference>
<accession>A0A6F9DHV1</accession>
<name>A0A6F9DHV1_9ASCI</name>
<dbReference type="SMART" id="SM00179">
    <property type="entry name" value="EGF_CA"/>
    <property type="match status" value="4"/>
</dbReference>
<gene>
    <name evidence="14" type="primary">LOC100179077-001</name>
</gene>
<dbReference type="InterPro" id="IPR024731">
    <property type="entry name" value="NELL2-like_EGF"/>
</dbReference>
<comment type="subcellular location">
    <subcellularLocation>
        <location evidence="1">Membrane</location>
        <topology evidence="1">Single-pass type I membrane protein</topology>
    </subcellularLocation>
</comment>
<dbReference type="InterPro" id="IPR001881">
    <property type="entry name" value="EGF-like_Ca-bd_dom"/>
</dbReference>
<dbReference type="PROSITE" id="PS50026">
    <property type="entry name" value="EGF_3"/>
    <property type="match status" value="3"/>
</dbReference>
<evidence type="ECO:0000256" key="3">
    <source>
        <dbReference type="ARBA" id="ARBA00022692"/>
    </source>
</evidence>
<dbReference type="CDD" id="cd00053">
    <property type="entry name" value="EGF"/>
    <property type="match status" value="1"/>
</dbReference>
<dbReference type="InterPro" id="IPR013032">
    <property type="entry name" value="EGF-like_CS"/>
</dbReference>
<dbReference type="PROSITE" id="PS01186">
    <property type="entry name" value="EGF_2"/>
    <property type="match status" value="2"/>
</dbReference>
<evidence type="ECO:0000256" key="4">
    <source>
        <dbReference type="ARBA" id="ARBA00022729"/>
    </source>
</evidence>
<reference evidence="14" key="1">
    <citation type="submission" date="2020-04" db="EMBL/GenBank/DDBJ databases">
        <authorList>
            <person name="Neveu A P."/>
        </authorList>
    </citation>
    <scope>NUCLEOTIDE SEQUENCE</scope>
    <source>
        <tissue evidence="14">Whole embryo</tissue>
    </source>
</reference>
<evidence type="ECO:0000256" key="2">
    <source>
        <dbReference type="ARBA" id="ARBA00022536"/>
    </source>
</evidence>
<keyword evidence="10" id="KW-0325">Glycoprotein</keyword>
<evidence type="ECO:0000256" key="8">
    <source>
        <dbReference type="ARBA" id="ARBA00023136"/>
    </source>
</evidence>
<dbReference type="Pfam" id="PF07645">
    <property type="entry name" value="EGF_CA"/>
    <property type="match status" value="1"/>
</dbReference>
<comment type="caution">
    <text evidence="11">Lacks conserved residue(s) required for the propagation of feature annotation.</text>
</comment>